<evidence type="ECO:0000256" key="1">
    <source>
        <dbReference type="SAM" id="MobiDB-lite"/>
    </source>
</evidence>
<evidence type="ECO:0000259" key="2">
    <source>
        <dbReference type="Pfam" id="PF05424"/>
    </source>
</evidence>
<dbReference type="AlphaFoldDB" id="A0A024VYS3"/>
<gene>
    <name evidence="3" type="ORF">PFTANZ_06210</name>
</gene>
<sequence length="247" mass="28640">MEQASSQNGKHMPESLDDTPIEYKQTCSCELPQPPPPPLPEPAPETPKEDACKIAEEILKVEGEKSYKDLCEHKFENGKKSYPGWNCNSSIFKHGEQEGACMPPRRQKLYLNKLKEFSGGTSKTELRKAFIECATIETFFSWHKYKKEKENENTIDEDGYLSFGVEEFQKQLEGGTIPEEFKRQMFYTFGDYRDILFGKDVGNGNDIEEVKNKIKTVFQNSTDPDEQNDNEREKWWEQHGKDIWKGM</sequence>
<dbReference type="EMBL" id="KI926906">
    <property type="protein sequence ID" value="ETW33071.1"/>
    <property type="molecule type" value="Genomic_DNA"/>
</dbReference>
<proteinExistence type="predicted"/>
<feature type="compositionally biased region" description="Pro residues" evidence="1">
    <location>
        <begin position="32"/>
        <end position="45"/>
    </location>
</feature>
<feature type="domain" description="Duffy-antigen binding" evidence="2">
    <location>
        <begin position="99"/>
        <end position="247"/>
    </location>
</feature>
<accession>A0A024VYS3</accession>
<organism evidence="3 4">
    <name type="scientific">Plasmodium falciparum Tanzania</name>
    <name type="common">2000708</name>
    <dbReference type="NCBI Taxonomy" id="1036725"/>
    <lineage>
        <taxon>Eukaryota</taxon>
        <taxon>Sar</taxon>
        <taxon>Alveolata</taxon>
        <taxon>Apicomplexa</taxon>
        <taxon>Aconoidasida</taxon>
        <taxon>Haemosporida</taxon>
        <taxon>Plasmodiidae</taxon>
        <taxon>Plasmodium</taxon>
        <taxon>Plasmodium (Laverania)</taxon>
    </lineage>
</organism>
<dbReference type="Gene3D" id="1.20.1310.20">
    <property type="entry name" value="Duffy-antigen binding domain"/>
    <property type="match status" value="1"/>
</dbReference>
<dbReference type="InterPro" id="IPR042202">
    <property type="entry name" value="Duffy-ag-bd_sf"/>
</dbReference>
<reference evidence="3 4" key="1">
    <citation type="submission" date="2013-02" db="EMBL/GenBank/DDBJ databases">
        <title>The Genome Annotation of Plasmodium falciparum Tanzania (2000708).</title>
        <authorList>
            <consortium name="The Broad Institute Genome Sequencing Platform"/>
            <consortium name="The Broad Institute Genome Sequencing Center for Infectious Disease"/>
            <person name="Neafsey D."/>
            <person name="Hoffman S."/>
            <person name="Volkman S."/>
            <person name="Rosenthal P."/>
            <person name="Walker B."/>
            <person name="Young S.K."/>
            <person name="Zeng Q."/>
            <person name="Gargeya S."/>
            <person name="Fitzgerald M."/>
            <person name="Haas B."/>
            <person name="Abouelleil A."/>
            <person name="Allen A.W."/>
            <person name="Alvarado L."/>
            <person name="Arachchi H.M."/>
            <person name="Berlin A.M."/>
            <person name="Chapman S.B."/>
            <person name="Gainer-Dewar J."/>
            <person name="Goldberg J."/>
            <person name="Griggs A."/>
            <person name="Gujja S."/>
            <person name="Hansen M."/>
            <person name="Howarth C."/>
            <person name="Imamovic A."/>
            <person name="Ireland A."/>
            <person name="Larimer J."/>
            <person name="McCowan C."/>
            <person name="Murphy C."/>
            <person name="Pearson M."/>
            <person name="Poon T.W."/>
            <person name="Priest M."/>
            <person name="Roberts A."/>
            <person name="Saif S."/>
            <person name="Shea T."/>
            <person name="Sisk P."/>
            <person name="Sykes S."/>
            <person name="Wortman J."/>
            <person name="Nusbaum C."/>
            <person name="Birren B."/>
        </authorList>
    </citation>
    <scope>NUCLEOTIDE SEQUENCE [LARGE SCALE GENOMIC DNA]</scope>
    <source>
        <strain evidence="4">Tanzania (2000708)</strain>
    </source>
</reference>
<name>A0A024VYS3_PLAFA</name>
<dbReference type="GO" id="GO:0016020">
    <property type="term" value="C:membrane"/>
    <property type="evidence" value="ECO:0007669"/>
    <property type="project" value="InterPro"/>
</dbReference>
<evidence type="ECO:0000313" key="4">
    <source>
        <dbReference type="Proteomes" id="UP000030708"/>
    </source>
</evidence>
<feature type="non-terminal residue" evidence="3">
    <location>
        <position position="247"/>
    </location>
</feature>
<dbReference type="GO" id="GO:0046789">
    <property type="term" value="F:host cell surface receptor binding"/>
    <property type="evidence" value="ECO:0007669"/>
    <property type="project" value="InterPro"/>
</dbReference>
<dbReference type="Proteomes" id="UP000030708">
    <property type="component" value="Unassembled WGS sequence"/>
</dbReference>
<protein>
    <recommendedName>
        <fullName evidence="2">Duffy-antigen binding domain-containing protein</fullName>
    </recommendedName>
</protein>
<reference evidence="3 4" key="2">
    <citation type="submission" date="2013-02" db="EMBL/GenBank/DDBJ databases">
        <title>The Genome Sequence of Plasmodium falciparum Tanzania (2000708).</title>
        <authorList>
            <consortium name="The Broad Institute Genome Sequencing Platform"/>
            <consortium name="The Broad Institute Genome Sequencing Center for Infectious Disease"/>
            <person name="Neafsey D."/>
            <person name="Cheeseman I."/>
            <person name="Volkman S."/>
            <person name="Adams J."/>
            <person name="Walker B."/>
            <person name="Young S.K."/>
            <person name="Zeng Q."/>
            <person name="Gargeya S."/>
            <person name="Fitzgerald M."/>
            <person name="Haas B."/>
            <person name="Abouelleil A."/>
            <person name="Alvarado L."/>
            <person name="Arachchi H.M."/>
            <person name="Berlin A.M."/>
            <person name="Chapman S.B."/>
            <person name="Dewar J."/>
            <person name="Goldberg J."/>
            <person name="Griggs A."/>
            <person name="Gujja S."/>
            <person name="Hansen M."/>
            <person name="Howarth C."/>
            <person name="Imamovic A."/>
            <person name="Larimer J."/>
            <person name="McCowan C."/>
            <person name="Murphy C."/>
            <person name="Neiman D."/>
            <person name="Pearson M."/>
            <person name="Priest M."/>
            <person name="Roberts A."/>
            <person name="Saif S."/>
            <person name="Shea T."/>
            <person name="Sisk P."/>
            <person name="Sykes S."/>
            <person name="Wortman J."/>
            <person name="Nusbaum C."/>
            <person name="Birren B."/>
        </authorList>
    </citation>
    <scope>NUCLEOTIDE SEQUENCE [LARGE SCALE GENOMIC DNA]</scope>
    <source>
        <strain evidence="4">Tanzania (2000708)</strain>
    </source>
</reference>
<feature type="region of interest" description="Disordered" evidence="1">
    <location>
        <begin position="1"/>
        <end position="49"/>
    </location>
</feature>
<dbReference type="InterPro" id="IPR008602">
    <property type="entry name" value="Duffy-antigen-binding"/>
</dbReference>
<dbReference type="Pfam" id="PF05424">
    <property type="entry name" value="Duffy_binding"/>
    <property type="match status" value="1"/>
</dbReference>
<evidence type="ECO:0000313" key="3">
    <source>
        <dbReference type="EMBL" id="ETW33071.1"/>
    </source>
</evidence>
<dbReference type="SUPFAM" id="SSF140924">
    <property type="entry name" value="Duffy binding domain-like"/>
    <property type="match status" value="1"/>
</dbReference>